<evidence type="ECO:0000313" key="2">
    <source>
        <dbReference type="EMBL" id="XBH07881.1"/>
    </source>
</evidence>
<reference evidence="2" key="1">
    <citation type="submission" date="2024-05" db="EMBL/GenBank/DDBJ databases">
        <title>Planctomycetes of the genus Singulisphaera possess chitinolytic capabilities.</title>
        <authorList>
            <person name="Ivanova A."/>
        </authorList>
    </citation>
    <scope>NUCLEOTIDE SEQUENCE</scope>
    <source>
        <strain evidence="2">Ch08T</strain>
    </source>
</reference>
<name>A0AAU7CRP2_9BACT</name>
<evidence type="ECO:0000259" key="1">
    <source>
        <dbReference type="Pfam" id="PF13298"/>
    </source>
</evidence>
<dbReference type="EMBL" id="CP155447">
    <property type="protein sequence ID" value="XBH07881.1"/>
    <property type="molecule type" value="Genomic_DNA"/>
</dbReference>
<dbReference type="Pfam" id="PF13298">
    <property type="entry name" value="LigD_N"/>
    <property type="match status" value="1"/>
</dbReference>
<gene>
    <name evidence="2" type="ORF">V5E97_18170</name>
</gene>
<organism evidence="2">
    <name type="scientific">Singulisphaera sp. Ch08</name>
    <dbReference type="NCBI Taxonomy" id="3120278"/>
    <lineage>
        <taxon>Bacteria</taxon>
        <taxon>Pseudomonadati</taxon>
        <taxon>Planctomycetota</taxon>
        <taxon>Planctomycetia</taxon>
        <taxon>Isosphaerales</taxon>
        <taxon>Isosphaeraceae</taxon>
        <taxon>Singulisphaera</taxon>
    </lineage>
</organism>
<dbReference type="RefSeq" id="WP_406700720.1">
    <property type="nucleotide sequence ID" value="NZ_CP155447.1"/>
</dbReference>
<proteinExistence type="predicted"/>
<protein>
    <submittedName>
        <fullName evidence="2">DNA polymerase ligase N-terminal domain-containing protein</fullName>
    </submittedName>
</protein>
<dbReference type="AlphaFoldDB" id="A0AAU7CRP2"/>
<feature type="domain" description="DNA ligase D 3'-phosphoesterase" evidence="1">
    <location>
        <begin position="17"/>
        <end position="111"/>
    </location>
</feature>
<sequence>MTNGPEGALMGRFVILEHRWNGVHWDLMLESDGVLRTWAIDEAIVADKNLPARALADHRLHYLEYEGEISGGRGSVHRWDSGSYEPRLWTPELIRFRWEGGQVEGEAVLFRVETGVAAEPFSWFFRFGNLD</sequence>
<dbReference type="GO" id="GO:0016874">
    <property type="term" value="F:ligase activity"/>
    <property type="evidence" value="ECO:0007669"/>
    <property type="project" value="UniProtKB-KW"/>
</dbReference>
<keyword evidence="2" id="KW-0436">Ligase</keyword>
<accession>A0AAU7CRP2</accession>
<dbReference type="InterPro" id="IPR014144">
    <property type="entry name" value="LigD_PE_domain"/>
</dbReference>